<feature type="non-terminal residue" evidence="3">
    <location>
        <position position="1"/>
    </location>
</feature>
<dbReference type="AlphaFoldDB" id="A0A382XND9"/>
<name>A0A382XND9_9ZZZZ</name>
<accession>A0A382XND9</accession>
<dbReference type="Gene3D" id="3.40.50.2000">
    <property type="entry name" value="Glycogen Phosphorylase B"/>
    <property type="match status" value="1"/>
</dbReference>
<dbReference type="GO" id="GO:0005829">
    <property type="term" value="C:cytosol"/>
    <property type="evidence" value="ECO:0007669"/>
    <property type="project" value="TreeGrafter"/>
</dbReference>
<dbReference type="InterPro" id="IPR051199">
    <property type="entry name" value="LPS_LOS_Heptosyltrfase"/>
</dbReference>
<dbReference type="PANTHER" id="PTHR30160">
    <property type="entry name" value="TETRAACYLDISACCHARIDE 4'-KINASE-RELATED"/>
    <property type="match status" value="1"/>
</dbReference>
<dbReference type="EMBL" id="UINC01169035">
    <property type="protein sequence ID" value="SVD72374.1"/>
    <property type="molecule type" value="Genomic_DNA"/>
</dbReference>
<dbReference type="SUPFAM" id="SSF53756">
    <property type="entry name" value="UDP-Glycosyltransferase/glycogen phosphorylase"/>
    <property type="match status" value="1"/>
</dbReference>
<evidence type="ECO:0000256" key="2">
    <source>
        <dbReference type="ARBA" id="ARBA00022679"/>
    </source>
</evidence>
<dbReference type="Pfam" id="PF01075">
    <property type="entry name" value="Glyco_transf_9"/>
    <property type="match status" value="1"/>
</dbReference>
<organism evidence="3">
    <name type="scientific">marine metagenome</name>
    <dbReference type="NCBI Taxonomy" id="408172"/>
    <lineage>
        <taxon>unclassified sequences</taxon>
        <taxon>metagenomes</taxon>
        <taxon>ecological metagenomes</taxon>
    </lineage>
</organism>
<evidence type="ECO:0008006" key="4">
    <source>
        <dbReference type="Google" id="ProtNLM"/>
    </source>
</evidence>
<keyword evidence="1" id="KW-0328">Glycosyltransferase</keyword>
<dbReference type="InterPro" id="IPR002201">
    <property type="entry name" value="Glyco_trans_9"/>
</dbReference>
<keyword evidence="2" id="KW-0808">Transferase</keyword>
<dbReference type="GO" id="GO:0008713">
    <property type="term" value="F:ADP-heptose-lipopolysaccharide heptosyltransferase activity"/>
    <property type="evidence" value="ECO:0007669"/>
    <property type="project" value="TreeGrafter"/>
</dbReference>
<proteinExistence type="predicted"/>
<protein>
    <recommendedName>
        <fullName evidence="4">Polysaccharide pyruvyl transferase domain-containing protein</fullName>
    </recommendedName>
</protein>
<evidence type="ECO:0000313" key="3">
    <source>
        <dbReference type="EMBL" id="SVD72374.1"/>
    </source>
</evidence>
<dbReference type="GO" id="GO:0009244">
    <property type="term" value="P:lipopolysaccharide core region biosynthetic process"/>
    <property type="evidence" value="ECO:0007669"/>
    <property type="project" value="TreeGrafter"/>
</dbReference>
<dbReference type="PANTHER" id="PTHR30160:SF7">
    <property type="entry name" value="ADP-HEPTOSE--LPS HEPTOSYLTRANSFERASE 2"/>
    <property type="match status" value="1"/>
</dbReference>
<reference evidence="3" key="1">
    <citation type="submission" date="2018-05" db="EMBL/GenBank/DDBJ databases">
        <authorList>
            <person name="Lanie J.A."/>
            <person name="Ng W.-L."/>
            <person name="Kazmierczak K.M."/>
            <person name="Andrzejewski T.M."/>
            <person name="Davidsen T.M."/>
            <person name="Wayne K.J."/>
            <person name="Tettelin H."/>
            <person name="Glass J.I."/>
            <person name="Rusch D."/>
            <person name="Podicherti R."/>
            <person name="Tsui H.-C.T."/>
            <person name="Winkler M.E."/>
        </authorList>
    </citation>
    <scope>NUCLEOTIDE SEQUENCE</scope>
</reference>
<gene>
    <name evidence="3" type="ORF">METZ01_LOCUS425228</name>
</gene>
<evidence type="ECO:0000256" key="1">
    <source>
        <dbReference type="ARBA" id="ARBA00022676"/>
    </source>
</evidence>
<sequence>SFRLAQLCGLSGARLRVGFQRDVEPCFNLEIVRQREEAFEVEQVLALVRLLGVESCGDVSWAIGEGKGNQLRERYLDGEFSTGHVVAVDLGRGEGTGLNGRQLDDIVGRVIERGARAVLFFSLAERKQVNYLTKTYGSRVIPFEEDDLAGVAALLQGCRALIACNTNVLHLALSLDIPTVGIFDEDARRWVSGRNQLVEIIEERDLRAISISRVVDGLDRALRRDSIYDRQVVDGAGSAPSTS</sequence>